<reference evidence="1" key="3">
    <citation type="submission" date="2021-05" db="UniProtKB">
        <authorList>
            <consortium name="EnsemblPlants"/>
        </authorList>
    </citation>
    <scope>IDENTIFICATION</scope>
    <source>
        <strain evidence="1">cv. B73</strain>
    </source>
</reference>
<dbReference type="Gramene" id="Zm00001eb431030_T001">
    <property type="protein sequence ID" value="Zm00001eb431030_P001"/>
    <property type="gene ID" value="Zm00001eb431030"/>
</dbReference>
<reference evidence="1" key="2">
    <citation type="submission" date="2019-07" db="EMBL/GenBank/DDBJ databases">
        <authorList>
            <person name="Seetharam A."/>
            <person name="Woodhouse M."/>
            <person name="Cannon E."/>
        </authorList>
    </citation>
    <scope>NUCLEOTIDE SEQUENCE [LARGE SCALE GENOMIC DNA]</scope>
    <source>
        <strain evidence="1">cv. B73</strain>
    </source>
</reference>
<evidence type="ECO:0000313" key="2">
    <source>
        <dbReference type="Proteomes" id="UP000007305"/>
    </source>
</evidence>
<keyword evidence="2" id="KW-1185">Reference proteome</keyword>
<evidence type="ECO:0000313" key="1">
    <source>
        <dbReference type="EnsemblPlants" id="Zm00001eb431030_P001"/>
    </source>
</evidence>
<dbReference type="AlphaFoldDB" id="A0A804UMS2"/>
<name>A0A804UMS2_MAIZE</name>
<protein>
    <submittedName>
        <fullName evidence="1">Uncharacterized protein</fullName>
    </submittedName>
</protein>
<reference evidence="2" key="1">
    <citation type="journal article" date="2009" name="Science">
        <title>The B73 maize genome: complexity, diversity, and dynamics.</title>
        <authorList>
            <person name="Schnable P.S."/>
            <person name="Ware D."/>
            <person name="Fulton R.S."/>
            <person name="Stein J.C."/>
            <person name="Wei F."/>
            <person name="Pasternak S."/>
            <person name="Liang C."/>
            <person name="Zhang J."/>
            <person name="Fulton L."/>
            <person name="Graves T.A."/>
            <person name="Minx P."/>
            <person name="Reily A.D."/>
            <person name="Courtney L."/>
            <person name="Kruchowski S.S."/>
            <person name="Tomlinson C."/>
            <person name="Strong C."/>
            <person name="Delehaunty K."/>
            <person name="Fronick C."/>
            <person name="Courtney B."/>
            <person name="Rock S.M."/>
            <person name="Belter E."/>
            <person name="Du F."/>
            <person name="Kim K."/>
            <person name="Abbott R.M."/>
            <person name="Cotton M."/>
            <person name="Levy A."/>
            <person name="Marchetto P."/>
            <person name="Ochoa K."/>
            <person name="Jackson S.M."/>
            <person name="Gillam B."/>
            <person name="Chen W."/>
            <person name="Yan L."/>
            <person name="Higginbotham J."/>
            <person name="Cardenas M."/>
            <person name="Waligorski J."/>
            <person name="Applebaum E."/>
            <person name="Phelps L."/>
            <person name="Falcone J."/>
            <person name="Kanchi K."/>
            <person name="Thane T."/>
            <person name="Scimone A."/>
            <person name="Thane N."/>
            <person name="Henke J."/>
            <person name="Wang T."/>
            <person name="Ruppert J."/>
            <person name="Shah N."/>
            <person name="Rotter K."/>
            <person name="Hodges J."/>
            <person name="Ingenthron E."/>
            <person name="Cordes M."/>
            <person name="Kohlberg S."/>
            <person name="Sgro J."/>
            <person name="Delgado B."/>
            <person name="Mead K."/>
            <person name="Chinwalla A."/>
            <person name="Leonard S."/>
            <person name="Crouse K."/>
            <person name="Collura K."/>
            <person name="Kudrna D."/>
            <person name="Currie J."/>
            <person name="He R."/>
            <person name="Angelova A."/>
            <person name="Rajasekar S."/>
            <person name="Mueller T."/>
            <person name="Lomeli R."/>
            <person name="Scara G."/>
            <person name="Ko A."/>
            <person name="Delaney K."/>
            <person name="Wissotski M."/>
            <person name="Lopez G."/>
            <person name="Campos D."/>
            <person name="Braidotti M."/>
            <person name="Ashley E."/>
            <person name="Golser W."/>
            <person name="Kim H."/>
            <person name="Lee S."/>
            <person name="Lin J."/>
            <person name="Dujmic Z."/>
            <person name="Kim W."/>
            <person name="Talag J."/>
            <person name="Zuccolo A."/>
            <person name="Fan C."/>
            <person name="Sebastian A."/>
            <person name="Kramer M."/>
            <person name="Spiegel L."/>
            <person name="Nascimento L."/>
            <person name="Zutavern T."/>
            <person name="Miller B."/>
            <person name="Ambroise C."/>
            <person name="Muller S."/>
            <person name="Spooner W."/>
            <person name="Narechania A."/>
            <person name="Ren L."/>
            <person name="Wei S."/>
            <person name="Kumari S."/>
            <person name="Faga B."/>
            <person name="Levy M.J."/>
            <person name="McMahan L."/>
            <person name="Van Buren P."/>
            <person name="Vaughn M.W."/>
            <person name="Ying K."/>
            <person name="Yeh C.-T."/>
            <person name="Emrich S.J."/>
            <person name="Jia Y."/>
            <person name="Kalyanaraman A."/>
            <person name="Hsia A.-P."/>
            <person name="Barbazuk W.B."/>
            <person name="Baucom R.S."/>
            <person name="Brutnell T.P."/>
            <person name="Carpita N.C."/>
            <person name="Chaparro C."/>
            <person name="Chia J.-M."/>
            <person name="Deragon J.-M."/>
            <person name="Estill J.C."/>
            <person name="Fu Y."/>
            <person name="Jeddeloh J.A."/>
            <person name="Han Y."/>
            <person name="Lee H."/>
            <person name="Li P."/>
            <person name="Lisch D.R."/>
            <person name="Liu S."/>
            <person name="Liu Z."/>
            <person name="Nagel D.H."/>
            <person name="McCann M.C."/>
            <person name="SanMiguel P."/>
            <person name="Myers A.M."/>
            <person name="Nettleton D."/>
            <person name="Nguyen J."/>
            <person name="Penning B.W."/>
            <person name="Ponnala L."/>
            <person name="Schneider K.L."/>
            <person name="Schwartz D.C."/>
            <person name="Sharma A."/>
            <person name="Soderlund C."/>
            <person name="Springer N.M."/>
            <person name="Sun Q."/>
            <person name="Wang H."/>
            <person name="Waterman M."/>
            <person name="Westerman R."/>
            <person name="Wolfgruber T.K."/>
            <person name="Yang L."/>
            <person name="Yu Y."/>
            <person name="Zhang L."/>
            <person name="Zhou S."/>
            <person name="Zhu Q."/>
            <person name="Bennetzen J.L."/>
            <person name="Dawe R.K."/>
            <person name="Jiang J."/>
            <person name="Jiang N."/>
            <person name="Presting G.G."/>
            <person name="Wessler S.R."/>
            <person name="Aluru S."/>
            <person name="Martienssen R.A."/>
            <person name="Clifton S.W."/>
            <person name="McCombie W.R."/>
            <person name="Wing R.A."/>
            <person name="Wilson R.K."/>
        </authorList>
    </citation>
    <scope>NUCLEOTIDE SEQUENCE [LARGE SCALE GENOMIC DNA]</scope>
    <source>
        <strain evidence="2">cv. B73</strain>
    </source>
</reference>
<dbReference type="Proteomes" id="UP000007305">
    <property type="component" value="Chromosome 10"/>
</dbReference>
<sequence length="114" mass="12816">MAAREFGYGQKGVLRIPCAAAELRRAVAADRHRWTGRARRSTARLWLYTGDTYDADRHRCAVDGRARRVRRLTTVDGVPAMIDSTLLNLRVRIDHLPCTRIETDVASHGTLLSS</sequence>
<dbReference type="InParanoid" id="A0A804UMS2"/>
<accession>A0A804UMS2</accession>
<organism evidence="1 2">
    <name type="scientific">Zea mays</name>
    <name type="common">Maize</name>
    <dbReference type="NCBI Taxonomy" id="4577"/>
    <lineage>
        <taxon>Eukaryota</taxon>
        <taxon>Viridiplantae</taxon>
        <taxon>Streptophyta</taxon>
        <taxon>Embryophyta</taxon>
        <taxon>Tracheophyta</taxon>
        <taxon>Spermatophyta</taxon>
        <taxon>Magnoliopsida</taxon>
        <taxon>Liliopsida</taxon>
        <taxon>Poales</taxon>
        <taxon>Poaceae</taxon>
        <taxon>PACMAD clade</taxon>
        <taxon>Panicoideae</taxon>
        <taxon>Andropogonodae</taxon>
        <taxon>Andropogoneae</taxon>
        <taxon>Tripsacinae</taxon>
        <taxon>Zea</taxon>
    </lineage>
</organism>
<dbReference type="EnsemblPlants" id="Zm00001eb431030_T001">
    <property type="protein sequence ID" value="Zm00001eb431030_P001"/>
    <property type="gene ID" value="Zm00001eb431030"/>
</dbReference>
<proteinExistence type="predicted"/>